<dbReference type="AlphaFoldDB" id="A0A831RW28"/>
<organism evidence="1">
    <name type="scientific">Thiolapillus brandeum</name>
    <dbReference type="NCBI Taxonomy" id="1076588"/>
    <lineage>
        <taxon>Bacteria</taxon>
        <taxon>Pseudomonadati</taxon>
        <taxon>Pseudomonadota</taxon>
        <taxon>Gammaproteobacteria</taxon>
        <taxon>Chromatiales</taxon>
        <taxon>Sedimenticolaceae</taxon>
        <taxon>Thiolapillus</taxon>
    </lineage>
</organism>
<sequence>MDDDSYHLLAPLFPSSLVQYQYERIHHDRFSEETQTAREARNKNAPCAHGYREYPKLAIIKFGGTKPQNISQLNSERHGEAWLLPSLPPQWTSRGLKPPCHVETIFGRWILGFRAIRQPLFILRDFLKKTGHNNLAIRNKRAELTRQIIDELLMLAIRIQQLPSGWSAAPECRLSRAEQFWLDPGRAGEDEDFAAARAAADWREDITDSFSRWLNKQLDSDKTPMADAEREHWRKELDDELRLLREELHHD</sequence>
<dbReference type="Pfam" id="PF09611">
    <property type="entry name" value="Cas_Csy1"/>
    <property type="match status" value="1"/>
</dbReference>
<gene>
    <name evidence="1" type="primary">csy1</name>
    <name evidence="1" type="ORF">ENJ12_03510</name>
</gene>
<evidence type="ECO:0000313" key="1">
    <source>
        <dbReference type="EMBL" id="HEC05890.1"/>
    </source>
</evidence>
<comment type="caution">
    <text evidence="1">The sequence shown here is derived from an EMBL/GenBank/DDBJ whole genome shotgun (WGS) entry which is preliminary data.</text>
</comment>
<proteinExistence type="predicted"/>
<dbReference type="EMBL" id="DRLF01000132">
    <property type="protein sequence ID" value="HEC05890.1"/>
    <property type="molecule type" value="Genomic_DNA"/>
</dbReference>
<name>A0A831RW28_9GAMM</name>
<reference evidence="1" key="1">
    <citation type="journal article" date="2020" name="mSystems">
        <title>Genome- and Community-Level Interaction Insights into Carbon Utilization and Element Cycling Functions of Hydrothermarchaeota in Hydrothermal Sediment.</title>
        <authorList>
            <person name="Zhou Z."/>
            <person name="Liu Y."/>
            <person name="Xu W."/>
            <person name="Pan J."/>
            <person name="Luo Z.H."/>
            <person name="Li M."/>
        </authorList>
    </citation>
    <scope>NUCLEOTIDE SEQUENCE [LARGE SCALE GENOMIC DNA]</scope>
    <source>
        <strain evidence="1">HyVt-458</strain>
    </source>
</reference>
<protein>
    <submittedName>
        <fullName evidence="1">Type I-F CRISPR-associated protein Csy1</fullName>
    </submittedName>
</protein>
<dbReference type="NCBIfam" id="TIGR02564">
    <property type="entry name" value="cas_Csy1"/>
    <property type="match status" value="1"/>
</dbReference>
<dbReference type="InterPro" id="IPR013397">
    <property type="entry name" value="CRISPR-assoc_prot_Csy1"/>
</dbReference>
<dbReference type="Proteomes" id="UP000886339">
    <property type="component" value="Unassembled WGS sequence"/>
</dbReference>
<accession>A0A831RW28</accession>